<organism evidence="2">
    <name type="scientific">Siphoviridae sp. ctC6Q17</name>
    <dbReference type="NCBI Taxonomy" id="2827271"/>
    <lineage>
        <taxon>Viruses</taxon>
        <taxon>Duplodnaviria</taxon>
        <taxon>Heunggongvirae</taxon>
        <taxon>Uroviricota</taxon>
        <taxon>Caudoviricetes</taxon>
    </lineage>
</organism>
<accession>A0A8S5R2X4</accession>
<dbReference type="EMBL" id="BK015800">
    <property type="protein sequence ID" value="DAE25704.1"/>
    <property type="molecule type" value="Genomic_DNA"/>
</dbReference>
<reference evidence="2" key="1">
    <citation type="journal article" date="2021" name="Proc. Natl. Acad. Sci. U.S.A.">
        <title>A Catalog of Tens of Thousands of Viruses from Human Metagenomes Reveals Hidden Associations with Chronic Diseases.</title>
        <authorList>
            <person name="Tisza M.J."/>
            <person name="Buck C.B."/>
        </authorList>
    </citation>
    <scope>NUCLEOTIDE SEQUENCE</scope>
    <source>
        <strain evidence="2">CtC6Q17</strain>
    </source>
</reference>
<keyword evidence="1" id="KW-0812">Transmembrane</keyword>
<protein>
    <submittedName>
        <fullName evidence="2">Uncharacterized protein</fullName>
    </submittedName>
</protein>
<proteinExistence type="predicted"/>
<sequence length="93" mass="11312">MMFLKYQMASLKFDKQLLRAGLFELRQLTFYPQADSIQLVFYFRYTDNVLVSYLLLSIVYCSQLAVIALASLCDNVMYFWRKYIFDRYLYRRP</sequence>
<name>A0A8S5R2X4_9CAUD</name>
<evidence type="ECO:0000256" key="1">
    <source>
        <dbReference type="SAM" id="Phobius"/>
    </source>
</evidence>
<keyword evidence="1" id="KW-0472">Membrane</keyword>
<evidence type="ECO:0000313" key="2">
    <source>
        <dbReference type="EMBL" id="DAE25704.1"/>
    </source>
</evidence>
<keyword evidence="1" id="KW-1133">Transmembrane helix</keyword>
<feature type="transmembrane region" description="Helical" evidence="1">
    <location>
        <begin position="50"/>
        <end position="73"/>
    </location>
</feature>